<organism evidence="2 3">
    <name type="scientific">Byssochlamys spectabilis</name>
    <name type="common">Paecilomyces variotii</name>
    <dbReference type="NCBI Taxonomy" id="264951"/>
    <lineage>
        <taxon>Eukaryota</taxon>
        <taxon>Fungi</taxon>
        <taxon>Dikarya</taxon>
        <taxon>Ascomycota</taxon>
        <taxon>Pezizomycotina</taxon>
        <taxon>Eurotiomycetes</taxon>
        <taxon>Eurotiomycetidae</taxon>
        <taxon>Eurotiales</taxon>
        <taxon>Thermoascaceae</taxon>
        <taxon>Paecilomyces</taxon>
    </lineage>
</organism>
<dbReference type="VEuPathDB" id="FungiDB:C8Q69DRAFT_461464"/>
<dbReference type="PANTHER" id="PTHR38049">
    <property type="entry name" value="RICIN B LECTIN DOMAIN-CONTAINING PROTEIN"/>
    <property type="match status" value="1"/>
</dbReference>
<feature type="signal peptide" evidence="1">
    <location>
        <begin position="1"/>
        <end position="20"/>
    </location>
</feature>
<accession>A0A443HYK4</accession>
<keyword evidence="3" id="KW-1185">Reference proteome</keyword>
<keyword evidence="1" id="KW-0732">Signal</keyword>
<dbReference type="STRING" id="264951.A0A443HYK4"/>
<proteinExistence type="predicted"/>
<name>A0A443HYK4_BYSSP</name>
<dbReference type="GeneID" id="39599519"/>
<reference evidence="2 3" key="1">
    <citation type="journal article" date="2018" name="Front. Microbiol.">
        <title>Genomic and genetic insights into a cosmopolitan fungus, Paecilomyces variotii (Eurotiales).</title>
        <authorList>
            <person name="Urquhart A.S."/>
            <person name="Mondo S.J."/>
            <person name="Makela M.R."/>
            <person name="Hane J.K."/>
            <person name="Wiebenga A."/>
            <person name="He G."/>
            <person name="Mihaltcheva S."/>
            <person name="Pangilinan J."/>
            <person name="Lipzen A."/>
            <person name="Barry K."/>
            <person name="de Vries R.P."/>
            <person name="Grigoriev I.V."/>
            <person name="Idnurm A."/>
        </authorList>
    </citation>
    <scope>NUCLEOTIDE SEQUENCE [LARGE SCALE GENOMIC DNA]</scope>
    <source>
        <strain evidence="2 3">CBS 101075</strain>
    </source>
</reference>
<dbReference type="Proteomes" id="UP000283841">
    <property type="component" value="Unassembled WGS sequence"/>
</dbReference>
<evidence type="ECO:0000313" key="3">
    <source>
        <dbReference type="Proteomes" id="UP000283841"/>
    </source>
</evidence>
<dbReference type="RefSeq" id="XP_028486495.1">
    <property type="nucleotide sequence ID" value="XM_028630242.1"/>
</dbReference>
<evidence type="ECO:0000256" key="1">
    <source>
        <dbReference type="SAM" id="SignalP"/>
    </source>
</evidence>
<dbReference type="AlphaFoldDB" id="A0A443HYK4"/>
<feature type="chain" id="PRO_5019389281" description="Secreted protein" evidence="1">
    <location>
        <begin position="21"/>
        <end position="216"/>
    </location>
</feature>
<protein>
    <recommendedName>
        <fullName evidence="4">Secreted protein</fullName>
    </recommendedName>
</protein>
<comment type="caution">
    <text evidence="2">The sequence shown here is derived from an EMBL/GenBank/DDBJ whole genome shotgun (WGS) entry which is preliminary data.</text>
</comment>
<sequence>MVLGLLTITAIPTVTGVAQGVSEQKRQNQQKVDAKRMEKFCMDVTCEDDSDGYNLSGKRVVLRDEKAYLDDPNPSLRSLNPSHTAQAFYITYPETEETKAHPRGLGLVTTVSDDPPMLNWLYADKDTHEVKYGNRTQSIAHVVGPWDWTNDETGVTLEKKDRFVAVEEEDGKWAIYFDRDADQCQRVLAERGLDGRKVVTLQMRRKMLEQAGGSAG</sequence>
<dbReference type="PANTHER" id="PTHR38049:SF1">
    <property type="entry name" value="PROTEIN KINASE DOMAIN-CONTAINING PROTEIN"/>
    <property type="match status" value="1"/>
</dbReference>
<evidence type="ECO:0000313" key="2">
    <source>
        <dbReference type="EMBL" id="RWQ96850.1"/>
    </source>
</evidence>
<dbReference type="EMBL" id="RCNU01000003">
    <property type="protein sequence ID" value="RWQ96850.1"/>
    <property type="molecule type" value="Genomic_DNA"/>
</dbReference>
<gene>
    <name evidence="2" type="ORF">C8Q69DRAFT_461464</name>
</gene>
<evidence type="ECO:0008006" key="4">
    <source>
        <dbReference type="Google" id="ProtNLM"/>
    </source>
</evidence>